<dbReference type="Pfam" id="PF00535">
    <property type="entry name" value="Glycos_transf_2"/>
    <property type="match status" value="1"/>
</dbReference>
<dbReference type="CDD" id="cd06442">
    <property type="entry name" value="DPM1_like"/>
    <property type="match status" value="1"/>
</dbReference>
<evidence type="ECO:0000256" key="2">
    <source>
        <dbReference type="ARBA" id="ARBA00022676"/>
    </source>
</evidence>
<evidence type="ECO:0000256" key="3">
    <source>
        <dbReference type="ARBA" id="ARBA00022679"/>
    </source>
</evidence>
<keyword evidence="2 5" id="KW-0328">Glycosyltransferase</keyword>
<evidence type="ECO:0000313" key="6">
    <source>
        <dbReference type="Proteomes" id="UP000006860"/>
    </source>
</evidence>
<keyword evidence="3 5" id="KW-0808">Transferase</keyword>
<dbReference type="InterPro" id="IPR039528">
    <property type="entry name" value="DPM1-like"/>
</dbReference>
<dbReference type="InterPro" id="IPR029044">
    <property type="entry name" value="Nucleotide-diphossugar_trans"/>
</dbReference>
<sequence>MNTPTAPASNLQPRHDVVVNVCTYNERENLPRLIETIFSYLPETDILVVDDESPDGTGQLAEEIASRDPRVKVMIRRNERGLGTATLFGFKTALEAGYSYIINLDADFSHHPRHLPDLLAPVKSGAADVAVGSRYISGGGVKGWPMKRHIMSHGINVWTRFWMGLKTRDCSGSYRCYRGDTLRKIDFSKFRAKGYAVQEELLFRASRAGARFQEVPIMFEDRVVGESKINMKEAINAVGVIARCGMER</sequence>
<dbReference type="Gene3D" id="3.90.550.10">
    <property type="entry name" value="Spore Coat Polysaccharide Biosynthesis Protein SpsA, Chain A"/>
    <property type="match status" value="1"/>
</dbReference>
<protein>
    <submittedName>
        <fullName evidence="5">Dolichyl-phosphate beta-D-mannosyltransferase</fullName>
        <ecNumber evidence="5">2.4.1.83</ecNumber>
    </submittedName>
</protein>
<dbReference type="AlphaFoldDB" id="F0SP90"/>
<dbReference type="EMBL" id="CP002546">
    <property type="protein sequence ID" value="ADY62198.1"/>
    <property type="molecule type" value="Genomic_DNA"/>
</dbReference>
<dbReference type="GO" id="GO:0016020">
    <property type="term" value="C:membrane"/>
    <property type="evidence" value="ECO:0007669"/>
    <property type="project" value="GOC"/>
</dbReference>
<dbReference type="HOGENOM" id="CLU_033536_13_0_0"/>
<dbReference type="eggNOG" id="COG0463">
    <property type="taxonomic scope" value="Bacteria"/>
</dbReference>
<dbReference type="RefSeq" id="WP_013630902.1">
    <property type="nucleotide sequence ID" value="NC_015174.1"/>
</dbReference>
<dbReference type="Proteomes" id="UP000006860">
    <property type="component" value="Chromosome"/>
</dbReference>
<accession>F0SP90</accession>
<dbReference type="GO" id="GO:0004582">
    <property type="term" value="F:dolichyl-phosphate beta-D-mannosyltransferase activity"/>
    <property type="evidence" value="ECO:0007669"/>
    <property type="project" value="UniProtKB-EC"/>
</dbReference>
<name>F0SP90_RUBBR</name>
<proteinExistence type="inferred from homology"/>
<dbReference type="PANTHER" id="PTHR43398">
    <property type="entry name" value="DOLICHOL-PHOSPHATE MANNOSYLTRANSFERASE SUBUNIT 1"/>
    <property type="match status" value="1"/>
</dbReference>
<dbReference type="SUPFAM" id="SSF53448">
    <property type="entry name" value="Nucleotide-diphospho-sugar transferases"/>
    <property type="match status" value="1"/>
</dbReference>
<evidence type="ECO:0000256" key="1">
    <source>
        <dbReference type="ARBA" id="ARBA00006739"/>
    </source>
</evidence>
<dbReference type="InterPro" id="IPR001173">
    <property type="entry name" value="Glyco_trans_2-like"/>
</dbReference>
<dbReference type="STRING" id="756272.Plabr_4627"/>
<dbReference type="PANTHER" id="PTHR43398:SF1">
    <property type="entry name" value="DOLICHOL-PHOSPHATE MANNOSYLTRANSFERASE SUBUNIT 1"/>
    <property type="match status" value="1"/>
</dbReference>
<evidence type="ECO:0000313" key="5">
    <source>
        <dbReference type="EMBL" id="ADY62198.1"/>
    </source>
</evidence>
<keyword evidence="6" id="KW-1185">Reference proteome</keyword>
<dbReference type="KEGG" id="pbs:Plabr_4627"/>
<reference evidence="6" key="1">
    <citation type="submission" date="2011-02" db="EMBL/GenBank/DDBJ databases">
        <title>The complete genome of Planctomyces brasiliensis DSM 5305.</title>
        <authorList>
            <person name="Lucas S."/>
            <person name="Copeland A."/>
            <person name="Lapidus A."/>
            <person name="Bruce D."/>
            <person name="Goodwin L."/>
            <person name="Pitluck S."/>
            <person name="Kyrpides N."/>
            <person name="Mavromatis K."/>
            <person name="Pagani I."/>
            <person name="Ivanova N."/>
            <person name="Ovchinnikova G."/>
            <person name="Lu M."/>
            <person name="Detter J.C."/>
            <person name="Han C."/>
            <person name="Land M."/>
            <person name="Hauser L."/>
            <person name="Markowitz V."/>
            <person name="Cheng J.-F."/>
            <person name="Hugenholtz P."/>
            <person name="Woyke T."/>
            <person name="Wu D."/>
            <person name="Tindall B."/>
            <person name="Pomrenke H.G."/>
            <person name="Brambilla E."/>
            <person name="Klenk H.-P."/>
            <person name="Eisen J.A."/>
        </authorList>
    </citation>
    <scope>NUCLEOTIDE SEQUENCE [LARGE SCALE GENOMIC DNA]</scope>
    <source>
        <strain evidence="6">ATCC 49424 / DSM 5305 / JCM 21570 / NBRC 103401 / IFAM 1448</strain>
    </source>
</reference>
<dbReference type="FunFam" id="3.90.550.10:FF:000122">
    <property type="entry name" value="Dolichol-phosphate mannosyltransferase subunit 1"/>
    <property type="match status" value="1"/>
</dbReference>
<dbReference type="EC" id="2.4.1.83" evidence="5"/>
<evidence type="ECO:0000259" key="4">
    <source>
        <dbReference type="Pfam" id="PF00535"/>
    </source>
</evidence>
<organism evidence="5 6">
    <name type="scientific">Rubinisphaera brasiliensis (strain ATCC 49424 / DSM 5305 / JCM 21570 / IAM 15109 / NBRC 103401 / IFAM 1448)</name>
    <name type="common">Planctomyces brasiliensis</name>
    <dbReference type="NCBI Taxonomy" id="756272"/>
    <lineage>
        <taxon>Bacteria</taxon>
        <taxon>Pseudomonadati</taxon>
        <taxon>Planctomycetota</taxon>
        <taxon>Planctomycetia</taxon>
        <taxon>Planctomycetales</taxon>
        <taxon>Planctomycetaceae</taxon>
        <taxon>Rubinisphaera</taxon>
    </lineage>
</organism>
<comment type="similarity">
    <text evidence="1">Belongs to the glycosyltransferase 2 family.</text>
</comment>
<gene>
    <name evidence="5" type="ordered locus">Plabr_4627</name>
</gene>
<dbReference type="GO" id="GO:0009247">
    <property type="term" value="P:glycolipid biosynthetic process"/>
    <property type="evidence" value="ECO:0007669"/>
    <property type="project" value="TreeGrafter"/>
</dbReference>
<feature type="domain" description="Glycosyltransferase 2-like" evidence="4">
    <location>
        <begin position="21"/>
        <end position="184"/>
    </location>
</feature>